<dbReference type="Pfam" id="PF00355">
    <property type="entry name" value="Rieske"/>
    <property type="match status" value="1"/>
</dbReference>
<keyword evidence="8" id="KW-1185">Reference proteome</keyword>
<keyword evidence="1" id="KW-0001">2Fe-2S</keyword>
<evidence type="ECO:0000313" key="8">
    <source>
        <dbReference type="Proteomes" id="UP000094570"/>
    </source>
</evidence>
<dbReference type="AlphaFoldDB" id="A0A1E3G116"/>
<organism evidence="7 8">
    <name type="scientific">Fervidobacterium thailandense</name>
    <dbReference type="NCBI Taxonomy" id="1008305"/>
    <lineage>
        <taxon>Bacteria</taxon>
        <taxon>Thermotogati</taxon>
        <taxon>Thermotogota</taxon>
        <taxon>Thermotogae</taxon>
        <taxon>Thermotogales</taxon>
        <taxon>Fervidobacteriaceae</taxon>
        <taxon>Fervidobacterium</taxon>
    </lineage>
</organism>
<reference evidence="8" key="1">
    <citation type="submission" date="2016-04" db="EMBL/GenBank/DDBJ databases">
        <title>The genome sequence project of a novel Fervidobacterium isolate from a hot spring in Thailand.</title>
        <authorList>
            <person name="Gonzalez J.M."/>
            <person name="Cuecas A."/>
            <person name="Kanoksilapatham W."/>
        </authorList>
    </citation>
    <scope>NUCLEOTIDE SEQUENCE [LARGE SCALE GENOMIC DNA]</scope>
    <source>
        <strain evidence="8">FC2004</strain>
    </source>
</reference>
<name>A0A1E3G116_9BACT</name>
<dbReference type="GO" id="GO:0051537">
    <property type="term" value="F:2 iron, 2 sulfur cluster binding"/>
    <property type="evidence" value="ECO:0007669"/>
    <property type="project" value="UniProtKB-KW"/>
</dbReference>
<dbReference type="InterPro" id="IPR050584">
    <property type="entry name" value="Cholesterol_7-desaturase"/>
</dbReference>
<protein>
    <submittedName>
        <fullName evidence="7">Oxidase</fullName>
    </submittedName>
</protein>
<evidence type="ECO:0000256" key="5">
    <source>
        <dbReference type="ARBA" id="ARBA00023014"/>
    </source>
</evidence>
<dbReference type="InterPro" id="IPR017941">
    <property type="entry name" value="Rieske_2Fe-2S"/>
</dbReference>
<accession>A0A1E3G116</accession>
<evidence type="ECO:0000256" key="3">
    <source>
        <dbReference type="ARBA" id="ARBA00023002"/>
    </source>
</evidence>
<dbReference type="PANTHER" id="PTHR21266:SF59">
    <property type="entry name" value="BLR4922 PROTEIN"/>
    <property type="match status" value="1"/>
</dbReference>
<evidence type="ECO:0000256" key="2">
    <source>
        <dbReference type="ARBA" id="ARBA00022723"/>
    </source>
</evidence>
<dbReference type="SUPFAM" id="SSF50022">
    <property type="entry name" value="ISP domain"/>
    <property type="match status" value="1"/>
</dbReference>
<dbReference type="Pfam" id="PF19112">
    <property type="entry name" value="VanA_C"/>
    <property type="match status" value="1"/>
</dbReference>
<keyword evidence="5" id="KW-0411">Iron-sulfur</keyword>
<dbReference type="PROSITE" id="PS51296">
    <property type="entry name" value="RIESKE"/>
    <property type="match status" value="1"/>
</dbReference>
<dbReference type="Proteomes" id="UP000094570">
    <property type="component" value="Unassembled WGS sequence"/>
</dbReference>
<keyword evidence="3" id="KW-0560">Oxidoreductase</keyword>
<evidence type="ECO:0000256" key="4">
    <source>
        <dbReference type="ARBA" id="ARBA00023004"/>
    </source>
</evidence>
<dbReference type="STRING" id="1008305.A4H02_07985"/>
<dbReference type="CDD" id="cd03469">
    <property type="entry name" value="Rieske_RO_Alpha_N"/>
    <property type="match status" value="1"/>
</dbReference>
<dbReference type="Gene3D" id="2.102.10.10">
    <property type="entry name" value="Rieske [2Fe-2S] iron-sulphur domain"/>
    <property type="match status" value="1"/>
</dbReference>
<dbReference type="RefSeq" id="WP_069293656.1">
    <property type="nucleotide sequence ID" value="NZ_CP140110.1"/>
</dbReference>
<gene>
    <name evidence="7" type="ORF">A4H02_07985</name>
</gene>
<keyword evidence="4" id="KW-0408">Iron</keyword>
<dbReference type="EMBL" id="LWAF01000014">
    <property type="protein sequence ID" value="ODN29936.1"/>
    <property type="molecule type" value="Genomic_DNA"/>
</dbReference>
<proteinExistence type="predicted"/>
<evidence type="ECO:0000256" key="1">
    <source>
        <dbReference type="ARBA" id="ARBA00022714"/>
    </source>
</evidence>
<dbReference type="PANTHER" id="PTHR21266">
    <property type="entry name" value="IRON-SULFUR DOMAIN CONTAINING PROTEIN"/>
    <property type="match status" value="1"/>
</dbReference>
<evidence type="ECO:0000313" key="7">
    <source>
        <dbReference type="EMBL" id="ODN29936.1"/>
    </source>
</evidence>
<keyword evidence="2" id="KW-0479">Metal-binding</keyword>
<dbReference type="InterPro" id="IPR036922">
    <property type="entry name" value="Rieske_2Fe-2S_sf"/>
</dbReference>
<dbReference type="OrthoDB" id="9800776at2"/>
<dbReference type="GO" id="GO:0016491">
    <property type="term" value="F:oxidoreductase activity"/>
    <property type="evidence" value="ECO:0007669"/>
    <property type="project" value="UniProtKB-KW"/>
</dbReference>
<evidence type="ECO:0000259" key="6">
    <source>
        <dbReference type="PROSITE" id="PS51296"/>
    </source>
</evidence>
<feature type="domain" description="Rieske" evidence="6">
    <location>
        <begin position="6"/>
        <end position="112"/>
    </location>
</feature>
<dbReference type="Gene3D" id="3.90.380.10">
    <property type="entry name" value="Naphthalene 1,2-dioxygenase Alpha Subunit, Chain A, domain 1"/>
    <property type="match status" value="1"/>
</dbReference>
<dbReference type="InterPro" id="IPR044043">
    <property type="entry name" value="VanA_C_cat"/>
</dbReference>
<dbReference type="SUPFAM" id="SSF55961">
    <property type="entry name" value="Bet v1-like"/>
    <property type="match status" value="1"/>
</dbReference>
<comment type="caution">
    <text evidence="7">The sequence shown here is derived from an EMBL/GenBank/DDBJ whole genome shotgun (WGS) entry which is preliminary data.</text>
</comment>
<sequence length="329" mass="37994">MIKNQWYAVLSSREVKKGKLLGVKRFGVPLAFWRDESGKVHCISDICCHRGASISHGKYLPNGRVMCPFHGFEYDGSGRVRVIPANGRVSPVPENFKVRSYHVAEVADFIWVWYGDSEPTDQPKFFDDIDDSFAYSEFWEPWNVHYSRAIENQLDPVHVPFVHYNTIGRGNRTVVDGPIVKWIDDTMFYFYVFNRVDDGTPVRRADQIPADAKSQVYLEFKFPNIWQNHIMENMRVTAVFAPVDEENTMIYVRYYVKLTKIKLLDKLIALMGIPFNKKVLHQDRAVVLTQVPNKSELKMNENLIPGDAPILEYRKKRAILKGELGGSKD</sequence>
<dbReference type="GO" id="GO:0046872">
    <property type="term" value="F:metal ion binding"/>
    <property type="evidence" value="ECO:0007669"/>
    <property type="project" value="UniProtKB-KW"/>
</dbReference>